<dbReference type="EMBL" id="JARKIE010000096">
    <property type="protein sequence ID" value="KAJ7686416.1"/>
    <property type="molecule type" value="Genomic_DNA"/>
</dbReference>
<feature type="region of interest" description="Disordered" evidence="1">
    <location>
        <begin position="114"/>
        <end position="165"/>
    </location>
</feature>
<feature type="region of interest" description="Disordered" evidence="1">
    <location>
        <begin position="1"/>
        <end position="62"/>
    </location>
</feature>
<feature type="compositionally biased region" description="Basic and acidic residues" evidence="1">
    <location>
        <begin position="40"/>
        <end position="50"/>
    </location>
</feature>
<feature type="compositionally biased region" description="Polar residues" evidence="1">
    <location>
        <begin position="615"/>
        <end position="626"/>
    </location>
</feature>
<feature type="compositionally biased region" description="Low complexity" evidence="1">
    <location>
        <begin position="501"/>
        <end position="515"/>
    </location>
</feature>
<evidence type="ECO:0000256" key="1">
    <source>
        <dbReference type="SAM" id="MobiDB-lite"/>
    </source>
</evidence>
<feature type="region of interest" description="Disordered" evidence="1">
    <location>
        <begin position="490"/>
        <end position="520"/>
    </location>
</feature>
<comment type="caution">
    <text evidence="2">The sequence shown here is derived from an EMBL/GenBank/DDBJ whole genome shotgun (WGS) entry which is preliminary data.</text>
</comment>
<proteinExistence type="predicted"/>
<sequence length="881" mass="96908">MKKLLRHQTSIAWPGPGRTGDPSEPSESTYVSVNIARPESNGELHSKQLKDTSTTARRRRRGRVSTVRMEENESGAGCALGEVRARAASVLQGRGLRLYCILGRTMHEPMSELAGSSSIASRTERPRAGAATALSADKSSPHLRFPPMHESSVDSRFRASSPPPRVLHATLLPRRRRLHPSRLSASLVSKSSWTTCCFRSCCKHGIEGAFAARAQDGDSGGGGEFGIPWLRSVPAAHEPLRPSSPRLERALARVGVGIGYWTPAELEPRGAVYVHSICERPGGRIGGALELVAAAACRLRACARQLTRAARDVGAGNDAYTDITGTARYRGARVKSRVLRMLPFSSSWAYRVRAPQTPRTPIFLFLTPLIFPCSVPVYPAYTLLNHLCLQSRPATARGRRARRALPREQVCKARGRNWICASRSLFICGGFLYSVFLDVPGVRRAGTGGGECNVVRVFGTQLKEGECLLEWAAKGATEAIVKRASWREAEERSARGHVPSRAPTPRRVPRGAPAPRRIPKCAPAPRHVVAAISFPPDNEALSTPTVPAITPAPFPPLPPHSAQKENETVQDFFARRTARNQRKMEKRIPLTGSDARSAQHTRKRAESHQKLGFSSGRNRMDTTSANPELFEGNNPIFGESPAKVSARDDDNDDDNNNNDLQEFAYLTPLATQLTRGGGPMEVVQKQHPHDVEMAPIEEVPKEYDLSLDFKESELLKCNLAEASQKCVNLVYRKFGLPRTEEPVYELSAQNLLTTLEKRFGFVMQASPNGFIPLNLPQETLVPQHLANVVGMTDIGAQLASPKGLENTLGIFFGQCIAACSVNDIDKALFDYHQPERFTRPLSSFEFQQELLKSMRNPLKHIHYYVLRKISSGIGSEVILIP</sequence>
<feature type="region of interest" description="Disordered" evidence="1">
    <location>
        <begin position="589"/>
        <end position="658"/>
    </location>
</feature>
<dbReference type="Proteomes" id="UP001221757">
    <property type="component" value="Unassembled WGS sequence"/>
</dbReference>
<protein>
    <submittedName>
        <fullName evidence="2">Uncharacterized protein</fullName>
    </submittedName>
</protein>
<organism evidence="2 3">
    <name type="scientific">Mycena rosella</name>
    <name type="common">Pink bonnet</name>
    <name type="synonym">Agaricus rosellus</name>
    <dbReference type="NCBI Taxonomy" id="1033263"/>
    <lineage>
        <taxon>Eukaryota</taxon>
        <taxon>Fungi</taxon>
        <taxon>Dikarya</taxon>
        <taxon>Basidiomycota</taxon>
        <taxon>Agaricomycotina</taxon>
        <taxon>Agaricomycetes</taxon>
        <taxon>Agaricomycetidae</taxon>
        <taxon>Agaricales</taxon>
        <taxon>Marasmiineae</taxon>
        <taxon>Mycenaceae</taxon>
        <taxon>Mycena</taxon>
    </lineage>
</organism>
<evidence type="ECO:0000313" key="2">
    <source>
        <dbReference type="EMBL" id="KAJ7686416.1"/>
    </source>
</evidence>
<accession>A0AAD7D9V2</accession>
<evidence type="ECO:0000313" key="3">
    <source>
        <dbReference type="Proteomes" id="UP001221757"/>
    </source>
</evidence>
<gene>
    <name evidence="2" type="ORF">B0H17DRAFT_1136964</name>
</gene>
<keyword evidence="3" id="KW-1185">Reference proteome</keyword>
<reference evidence="2" key="1">
    <citation type="submission" date="2023-03" db="EMBL/GenBank/DDBJ databases">
        <title>Massive genome expansion in bonnet fungi (Mycena s.s.) driven by repeated elements and novel gene families across ecological guilds.</title>
        <authorList>
            <consortium name="Lawrence Berkeley National Laboratory"/>
            <person name="Harder C.B."/>
            <person name="Miyauchi S."/>
            <person name="Viragh M."/>
            <person name="Kuo A."/>
            <person name="Thoen E."/>
            <person name="Andreopoulos B."/>
            <person name="Lu D."/>
            <person name="Skrede I."/>
            <person name="Drula E."/>
            <person name="Henrissat B."/>
            <person name="Morin E."/>
            <person name="Kohler A."/>
            <person name="Barry K."/>
            <person name="LaButti K."/>
            <person name="Morin E."/>
            <person name="Salamov A."/>
            <person name="Lipzen A."/>
            <person name="Mereny Z."/>
            <person name="Hegedus B."/>
            <person name="Baldrian P."/>
            <person name="Stursova M."/>
            <person name="Weitz H."/>
            <person name="Taylor A."/>
            <person name="Grigoriev I.V."/>
            <person name="Nagy L.G."/>
            <person name="Martin F."/>
            <person name="Kauserud H."/>
        </authorList>
    </citation>
    <scope>NUCLEOTIDE SEQUENCE</scope>
    <source>
        <strain evidence="2">CBHHK067</strain>
    </source>
</reference>
<dbReference type="AlphaFoldDB" id="A0AAD7D9V2"/>
<name>A0AAD7D9V2_MYCRO</name>